<accession>A0A0F9C713</accession>
<reference evidence="1" key="1">
    <citation type="journal article" date="2015" name="Nature">
        <title>Complex archaea that bridge the gap between prokaryotes and eukaryotes.</title>
        <authorList>
            <person name="Spang A."/>
            <person name="Saw J.H."/>
            <person name="Jorgensen S.L."/>
            <person name="Zaremba-Niedzwiedzka K."/>
            <person name="Martijn J."/>
            <person name="Lind A.E."/>
            <person name="van Eijk R."/>
            <person name="Schleper C."/>
            <person name="Guy L."/>
            <person name="Ettema T.J."/>
        </authorList>
    </citation>
    <scope>NUCLEOTIDE SEQUENCE</scope>
</reference>
<dbReference type="EMBL" id="LAZR01034554">
    <property type="protein sequence ID" value="KKL44979.1"/>
    <property type="molecule type" value="Genomic_DNA"/>
</dbReference>
<name>A0A0F9C713_9ZZZZ</name>
<proteinExistence type="predicted"/>
<gene>
    <name evidence="1" type="ORF">LCGC14_2360280</name>
</gene>
<evidence type="ECO:0000313" key="1">
    <source>
        <dbReference type="EMBL" id="KKL44979.1"/>
    </source>
</evidence>
<organism evidence="1">
    <name type="scientific">marine sediment metagenome</name>
    <dbReference type="NCBI Taxonomy" id="412755"/>
    <lineage>
        <taxon>unclassified sequences</taxon>
        <taxon>metagenomes</taxon>
        <taxon>ecological metagenomes</taxon>
    </lineage>
</organism>
<dbReference type="AlphaFoldDB" id="A0A0F9C713"/>
<protein>
    <submittedName>
        <fullName evidence="1">Uncharacterized protein</fullName>
    </submittedName>
</protein>
<comment type="caution">
    <text evidence="1">The sequence shown here is derived from an EMBL/GenBank/DDBJ whole genome shotgun (WGS) entry which is preliminary data.</text>
</comment>
<sequence>MSDPLMDALMSLRASTLAARSQSEMTFAAFELFALGGEPIDGELLHNLTQMRDHLKEADNEVQTAVTLRMGYLRHKAGKR</sequence>